<feature type="compositionally biased region" description="Basic and acidic residues" evidence="1">
    <location>
        <begin position="60"/>
        <end position="74"/>
    </location>
</feature>
<organism evidence="2 3">
    <name type="scientific">Phyllobacterium myrsinacearum</name>
    <dbReference type="NCBI Taxonomy" id="28101"/>
    <lineage>
        <taxon>Bacteria</taxon>
        <taxon>Pseudomonadati</taxon>
        <taxon>Pseudomonadota</taxon>
        <taxon>Alphaproteobacteria</taxon>
        <taxon>Hyphomicrobiales</taxon>
        <taxon>Phyllobacteriaceae</taxon>
        <taxon>Phyllobacterium</taxon>
    </lineage>
</organism>
<comment type="caution">
    <text evidence="2">The sequence shown here is derived from an EMBL/GenBank/DDBJ whole genome shotgun (WGS) entry which is preliminary data.</text>
</comment>
<dbReference type="Pfam" id="PF09954">
    <property type="entry name" value="DUF2188"/>
    <property type="match status" value="1"/>
</dbReference>
<proteinExistence type="predicted"/>
<dbReference type="Proteomes" id="UP000549052">
    <property type="component" value="Unassembled WGS sequence"/>
</dbReference>
<protein>
    <recommendedName>
        <fullName evidence="4">DUF2188 domain-containing protein</fullName>
    </recommendedName>
</protein>
<name>A0A839EEE0_9HYPH</name>
<dbReference type="InterPro" id="IPR018691">
    <property type="entry name" value="DUF2188"/>
</dbReference>
<feature type="region of interest" description="Disordered" evidence="1">
    <location>
        <begin position="60"/>
        <end position="80"/>
    </location>
</feature>
<dbReference type="RefSeq" id="WP_182549024.1">
    <property type="nucleotide sequence ID" value="NZ_JACGXN010000002.1"/>
</dbReference>
<gene>
    <name evidence="2" type="ORF">FHW16_002023</name>
</gene>
<evidence type="ECO:0000313" key="3">
    <source>
        <dbReference type="Proteomes" id="UP000549052"/>
    </source>
</evidence>
<evidence type="ECO:0000256" key="1">
    <source>
        <dbReference type="SAM" id="MobiDB-lite"/>
    </source>
</evidence>
<dbReference type="AlphaFoldDB" id="A0A839EEE0"/>
<evidence type="ECO:0000313" key="2">
    <source>
        <dbReference type="EMBL" id="MBA8878311.1"/>
    </source>
</evidence>
<keyword evidence="3" id="KW-1185">Reference proteome</keyword>
<sequence length="80" mass="8727">MHLTYHVDEHDGGWGYRLADVWSETFPSHDAALKAARSAAARQQIGGKDAQISYQTADGAWHEESAGGNDRPEVDVTDDS</sequence>
<accession>A0A839EEE0</accession>
<dbReference type="EMBL" id="JACGXN010000002">
    <property type="protein sequence ID" value="MBA8878311.1"/>
    <property type="molecule type" value="Genomic_DNA"/>
</dbReference>
<evidence type="ECO:0008006" key="4">
    <source>
        <dbReference type="Google" id="ProtNLM"/>
    </source>
</evidence>
<reference evidence="2 3" key="1">
    <citation type="submission" date="2020-07" db="EMBL/GenBank/DDBJ databases">
        <title>Genomic Encyclopedia of Type Strains, Phase IV (KMG-V): Genome sequencing to study the core and pangenomes of soil and plant-associated prokaryotes.</title>
        <authorList>
            <person name="Whitman W."/>
        </authorList>
    </citation>
    <scope>NUCLEOTIDE SEQUENCE [LARGE SCALE GENOMIC DNA]</scope>
    <source>
        <strain evidence="2 3">AN3</strain>
    </source>
</reference>